<dbReference type="Proteomes" id="UP000095085">
    <property type="component" value="Unassembled WGS sequence"/>
</dbReference>
<evidence type="ECO:0000256" key="1">
    <source>
        <dbReference type="SAM" id="Coils"/>
    </source>
</evidence>
<accession>A0A1E4RGG9</accession>
<evidence type="ECO:0000313" key="2">
    <source>
        <dbReference type="EMBL" id="ODV66364.1"/>
    </source>
</evidence>
<feature type="coiled-coil region" evidence="1">
    <location>
        <begin position="71"/>
        <end position="112"/>
    </location>
</feature>
<evidence type="ECO:0000313" key="3">
    <source>
        <dbReference type="Proteomes" id="UP000095085"/>
    </source>
</evidence>
<proteinExistence type="predicted"/>
<keyword evidence="1" id="KW-0175">Coiled coil</keyword>
<dbReference type="AlphaFoldDB" id="A0A1E4RGG9"/>
<dbReference type="EMBL" id="KV454542">
    <property type="protein sequence ID" value="ODV66364.1"/>
    <property type="molecule type" value="Genomic_DNA"/>
</dbReference>
<name>A0A1E4RGG9_9ASCO</name>
<organism evidence="2 3">
    <name type="scientific">Hyphopichia burtonii NRRL Y-1933</name>
    <dbReference type="NCBI Taxonomy" id="984485"/>
    <lineage>
        <taxon>Eukaryota</taxon>
        <taxon>Fungi</taxon>
        <taxon>Dikarya</taxon>
        <taxon>Ascomycota</taxon>
        <taxon>Saccharomycotina</taxon>
        <taxon>Pichiomycetes</taxon>
        <taxon>Debaryomycetaceae</taxon>
        <taxon>Hyphopichia</taxon>
    </lineage>
</organism>
<gene>
    <name evidence="2" type="ORF">HYPBUDRAFT_6775</name>
</gene>
<reference evidence="3" key="1">
    <citation type="submission" date="2016-05" db="EMBL/GenBank/DDBJ databases">
        <title>Comparative genomics of biotechnologically important yeasts.</title>
        <authorList>
            <consortium name="DOE Joint Genome Institute"/>
            <person name="Riley R."/>
            <person name="Haridas S."/>
            <person name="Wolfe K.H."/>
            <person name="Lopes M.R."/>
            <person name="Hittinger C.T."/>
            <person name="Goker M."/>
            <person name="Salamov A."/>
            <person name="Wisecaver J."/>
            <person name="Long T.M."/>
            <person name="Aerts A.L."/>
            <person name="Barry K."/>
            <person name="Choi C."/>
            <person name="Clum A."/>
            <person name="Coughlan A.Y."/>
            <person name="Deshpande S."/>
            <person name="Douglass A.P."/>
            <person name="Hanson S.J."/>
            <person name="Klenk H.-P."/>
            <person name="Labutti K."/>
            <person name="Lapidus A."/>
            <person name="Lindquist E."/>
            <person name="Lipzen A."/>
            <person name="Meier-Kolthoff J.P."/>
            <person name="Ohm R.A."/>
            <person name="Otillar R.P."/>
            <person name="Pangilinan J."/>
            <person name="Peng Y."/>
            <person name="Rokas A."/>
            <person name="Rosa C.A."/>
            <person name="Scheuner C."/>
            <person name="Sibirny A.A."/>
            <person name="Slot J.C."/>
            <person name="Stielow J.B."/>
            <person name="Sun H."/>
            <person name="Kurtzman C.P."/>
            <person name="Blackwell M."/>
            <person name="Grigoriev I.V."/>
            <person name="Jeffries T.W."/>
        </authorList>
    </citation>
    <scope>NUCLEOTIDE SEQUENCE [LARGE SCALE GENOMIC DNA]</scope>
    <source>
        <strain evidence="3">NRRL Y-1933</strain>
    </source>
</reference>
<dbReference type="RefSeq" id="XP_020075431.1">
    <property type="nucleotide sequence ID" value="XM_020223610.1"/>
</dbReference>
<keyword evidence="3" id="KW-1185">Reference proteome</keyword>
<dbReference type="GeneID" id="30998159"/>
<protein>
    <submittedName>
        <fullName evidence="2">Uncharacterized protein</fullName>
    </submittedName>
</protein>
<sequence length="123" mass="14781">MDKLNSRITELKENLDNNHSKYYELKRLHDLEKQKSIEKEYELKALKSKETLLTERFERRNATFNKNSENLKLNEDKIQILEDLVKNLTNDITEVEKKFDDLTLENIKITEELRKINQMIQGI</sequence>